<keyword evidence="8" id="KW-0460">Magnesium</keyword>
<dbReference type="GO" id="GO:0006281">
    <property type="term" value="P:DNA repair"/>
    <property type="evidence" value="ECO:0007669"/>
    <property type="project" value="UniProtKB-KW"/>
</dbReference>
<evidence type="ECO:0000256" key="9">
    <source>
        <dbReference type="ARBA" id="ARBA00023125"/>
    </source>
</evidence>
<organism evidence="13 14">
    <name type="scientific">Sulfoacidibacillus ferrooxidans</name>
    <dbReference type="NCBI Taxonomy" id="2005001"/>
    <lineage>
        <taxon>Bacteria</taxon>
        <taxon>Bacillati</taxon>
        <taxon>Bacillota</taxon>
        <taxon>Bacilli</taxon>
        <taxon>Bacillales</taxon>
        <taxon>Alicyclobacillaceae</taxon>
        <taxon>Sulfoacidibacillus</taxon>
    </lineage>
</organism>
<keyword evidence="10" id="KW-0234">DNA repair</keyword>
<evidence type="ECO:0000259" key="12">
    <source>
        <dbReference type="PROSITE" id="PS51794"/>
    </source>
</evidence>
<evidence type="ECO:0000313" key="13">
    <source>
        <dbReference type="EMBL" id="MCI0183874.1"/>
    </source>
</evidence>
<evidence type="ECO:0000256" key="5">
    <source>
        <dbReference type="ARBA" id="ARBA00022741"/>
    </source>
</evidence>
<protein>
    <recommendedName>
        <fullName evidence="11">diadenylate cyclase</fullName>
        <ecNumber evidence="11">2.7.7.85</ecNumber>
    </recommendedName>
</protein>
<keyword evidence="6" id="KW-0227">DNA damage</keyword>
<dbReference type="Gene3D" id="3.40.1700.10">
    <property type="entry name" value="DNA integrity scanning protein, DisA, N-terminal domain"/>
    <property type="match status" value="1"/>
</dbReference>
<comment type="caution">
    <text evidence="13">The sequence shown here is derived from an EMBL/GenBank/DDBJ whole genome shotgun (WGS) entry which is preliminary data.</text>
</comment>
<keyword evidence="5" id="KW-0547">Nucleotide-binding</keyword>
<dbReference type="Proteomes" id="UP001139263">
    <property type="component" value="Unassembled WGS sequence"/>
</dbReference>
<evidence type="ECO:0000256" key="7">
    <source>
        <dbReference type="ARBA" id="ARBA00022840"/>
    </source>
</evidence>
<dbReference type="PANTHER" id="PTHR34185:SF3">
    <property type="entry name" value="DNA INTEGRITY SCANNING PROTEIN DISA"/>
    <property type="match status" value="1"/>
</dbReference>
<dbReference type="NCBIfam" id="NF010009">
    <property type="entry name" value="PRK13482.1"/>
    <property type="match status" value="1"/>
</dbReference>
<name>A0A9X1VAG0_9BACL</name>
<feature type="domain" description="DAC" evidence="12">
    <location>
        <begin position="11"/>
        <end position="151"/>
    </location>
</feature>
<dbReference type="GO" id="GO:0003677">
    <property type="term" value="F:DNA binding"/>
    <property type="evidence" value="ECO:0007669"/>
    <property type="project" value="UniProtKB-KW"/>
</dbReference>
<evidence type="ECO:0000256" key="8">
    <source>
        <dbReference type="ARBA" id="ARBA00022842"/>
    </source>
</evidence>
<dbReference type="HAMAP" id="MF_01438">
    <property type="entry name" value="DisA"/>
    <property type="match status" value="1"/>
</dbReference>
<dbReference type="InterPro" id="IPR003390">
    <property type="entry name" value="DNA_integrity_scan_DisA_N"/>
</dbReference>
<dbReference type="InterPro" id="IPR036888">
    <property type="entry name" value="DNA_integrity_DisA_N_sf"/>
</dbReference>
<keyword evidence="14" id="KW-1185">Reference proteome</keyword>
<dbReference type="Gene3D" id="1.20.1260.110">
    <property type="entry name" value="DNA integrity scanning linker region"/>
    <property type="match status" value="1"/>
</dbReference>
<evidence type="ECO:0000256" key="4">
    <source>
        <dbReference type="ARBA" id="ARBA00022695"/>
    </source>
</evidence>
<evidence type="ECO:0000256" key="3">
    <source>
        <dbReference type="ARBA" id="ARBA00022679"/>
    </source>
</evidence>
<dbReference type="InterPro" id="IPR038331">
    <property type="entry name" value="DisA_sf"/>
</dbReference>
<keyword evidence="4 13" id="KW-0548">Nucleotidyltransferase</keyword>
<dbReference type="EC" id="2.7.7.85" evidence="11"/>
<dbReference type="Pfam" id="PF02457">
    <property type="entry name" value="DAC"/>
    <property type="match status" value="1"/>
</dbReference>
<evidence type="ECO:0000313" key="14">
    <source>
        <dbReference type="Proteomes" id="UP001139263"/>
    </source>
</evidence>
<keyword evidence="9" id="KW-0238">DNA-binding</keyword>
<dbReference type="EMBL" id="JALBUF010000006">
    <property type="protein sequence ID" value="MCI0183874.1"/>
    <property type="molecule type" value="Genomic_DNA"/>
</dbReference>
<comment type="cofactor">
    <cofactor evidence="2">
        <name>Mg(2+)</name>
        <dbReference type="ChEBI" id="CHEBI:18420"/>
    </cofactor>
</comment>
<evidence type="ECO:0000256" key="6">
    <source>
        <dbReference type="ARBA" id="ARBA00022763"/>
    </source>
</evidence>
<sequence length="362" mass="40347">MARERDDAKREAMMMKILRMVAPGTPIREGVDNVLRAKTGGLIVVGCDDQVESLVDGGFAINCDFSPARLYELAKMDGAIILSEDAKRIQFANTQLNPDPTIPTGETGTRHRTAERVAKQTGKLVICVSQRRNVITLYQATGRYALNDISRIITKANQALQTLERYKSVLDSTLSNLSALEMDEIVTLQDVVGVIQRFEMVLRIKAEIKRYITELGSEGRLISMQMDELVSRVEEEAYLLVKDYSASDQELTPHQILTEIHGFDTEDVLNGQAIVYALGYSGIANLAEANIASRGYRILHKIPRLPQPVIENLTEEFTTLGKIVSATVEELDDVEGIGSVRARSIKEGLKRMQEMAFMERNL</sequence>
<dbReference type="GO" id="GO:0106408">
    <property type="term" value="F:diadenylate cyclase activity"/>
    <property type="evidence" value="ECO:0007669"/>
    <property type="project" value="UniProtKB-EC"/>
</dbReference>
<dbReference type="PANTHER" id="PTHR34185">
    <property type="entry name" value="DIADENYLATE CYCLASE"/>
    <property type="match status" value="1"/>
</dbReference>
<reference evidence="13" key="1">
    <citation type="submission" date="2022-03" db="EMBL/GenBank/DDBJ databases">
        <title>Draft Genome Sequence of Firmicute Strain S0AB, a Heterotrophic Iron/Sulfur-Oxidizing Extreme Acidophile.</title>
        <authorList>
            <person name="Vergara E."/>
            <person name="Pakostova E."/>
            <person name="Johnson D.B."/>
            <person name="Holmes D.S."/>
        </authorList>
    </citation>
    <scope>NUCLEOTIDE SEQUENCE</scope>
    <source>
        <strain evidence="13">S0AB</strain>
    </source>
</reference>
<evidence type="ECO:0000256" key="11">
    <source>
        <dbReference type="ARBA" id="ARBA00066492"/>
    </source>
</evidence>
<keyword evidence="7" id="KW-0067">ATP-binding</keyword>
<dbReference type="PROSITE" id="PS51794">
    <property type="entry name" value="DAC"/>
    <property type="match status" value="1"/>
</dbReference>
<proteinExistence type="inferred from homology"/>
<dbReference type="Gene3D" id="1.10.150.20">
    <property type="entry name" value="5' to 3' exonuclease, C-terminal subdomain"/>
    <property type="match status" value="1"/>
</dbReference>
<keyword evidence="3 13" id="KW-0808">Transferase</keyword>
<dbReference type="FunFam" id="3.40.1700.10:FF:000001">
    <property type="entry name" value="DNA integrity scanning protein DisA"/>
    <property type="match status" value="1"/>
</dbReference>
<dbReference type="AlphaFoldDB" id="A0A9X1VAG0"/>
<dbReference type="Pfam" id="PF10635">
    <property type="entry name" value="DisA-linker"/>
    <property type="match status" value="1"/>
</dbReference>
<dbReference type="SUPFAM" id="SSF47781">
    <property type="entry name" value="RuvA domain 2-like"/>
    <property type="match status" value="1"/>
</dbReference>
<evidence type="ECO:0000256" key="2">
    <source>
        <dbReference type="ARBA" id="ARBA00001946"/>
    </source>
</evidence>
<comment type="catalytic activity">
    <reaction evidence="1">
        <text>2 ATP = 3',3'-c-di-AMP + 2 diphosphate</text>
        <dbReference type="Rhea" id="RHEA:35655"/>
        <dbReference type="ChEBI" id="CHEBI:30616"/>
        <dbReference type="ChEBI" id="CHEBI:33019"/>
        <dbReference type="ChEBI" id="CHEBI:71500"/>
        <dbReference type="EC" id="2.7.7.85"/>
    </reaction>
</comment>
<dbReference type="InterPro" id="IPR018906">
    <property type="entry name" value="DNA_integrity_scan_DisA_link"/>
</dbReference>
<evidence type="ECO:0000256" key="10">
    <source>
        <dbReference type="ARBA" id="ARBA00023204"/>
    </source>
</evidence>
<dbReference type="GO" id="GO:0005524">
    <property type="term" value="F:ATP binding"/>
    <property type="evidence" value="ECO:0007669"/>
    <property type="project" value="UniProtKB-KW"/>
</dbReference>
<gene>
    <name evidence="13" type="primary">disA</name>
    <name evidence="13" type="ORF">MM817_02165</name>
</gene>
<dbReference type="SUPFAM" id="SSF143597">
    <property type="entry name" value="YojJ-like"/>
    <property type="match status" value="1"/>
</dbReference>
<evidence type="ECO:0000256" key="1">
    <source>
        <dbReference type="ARBA" id="ARBA00000877"/>
    </source>
</evidence>
<dbReference type="GO" id="GO:0004016">
    <property type="term" value="F:adenylate cyclase activity"/>
    <property type="evidence" value="ECO:0007669"/>
    <property type="project" value="TreeGrafter"/>
</dbReference>
<dbReference type="InterPro" id="IPR050338">
    <property type="entry name" value="DisA"/>
</dbReference>
<dbReference type="RefSeq" id="WP_241714757.1">
    <property type="nucleotide sequence ID" value="NZ_JALBUF010000006.1"/>
</dbReference>
<dbReference type="InterPro" id="IPR010994">
    <property type="entry name" value="RuvA_2-like"/>
</dbReference>
<dbReference type="InterPro" id="IPR023763">
    <property type="entry name" value="DNA_integrity_scanning_protein"/>
</dbReference>
<accession>A0A9X1VAG0</accession>